<dbReference type="KEGG" id="vg:65128499"/>
<dbReference type="GeneID" id="65128499"/>
<dbReference type="EMBL" id="MT774375">
    <property type="protein sequence ID" value="QOR58047.1"/>
    <property type="molecule type" value="Genomic_DNA"/>
</dbReference>
<reference evidence="2 3" key="1">
    <citation type="submission" date="2020-07" db="EMBL/GenBank/DDBJ databases">
        <title>Taxonomic proposal: Crassvirales, a new order of highly abundant and diverse bacterial viruses.</title>
        <authorList>
            <person name="Shkoporov A.N."/>
            <person name="Stockdale S.R."/>
            <person name="Guerin E."/>
            <person name="Ross R.P."/>
            <person name="Hill C."/>
        </authorList>
    </citation>
    <scope>NUCLEOTIDE SEQUENCE [LARGE SCALE GENOMIC DNA]</scope>
</reference>
<name>A0A7M1RUE2_9CAUD</name>
<organism evidence="2 3">
    <name type="scientific">uncultured phage cr50_1</name>
    <dbReference type="NCBI Taxonomy" id="2772059"/>
    <lineage>
        <taxon>Viruses</taxon>
        <taxon>Duplodnaviria</taxon>
        <taxon>Heunggongvirae</taxon>
        <taxon>Uroviricota</taxon>
        <taxon>Caudoviricetes</taxon>
        <taxon>Crassvirales</taxon>
        <taxon>Suoliviridae</taxon>
        <taxon>Boorivirinae</taxon>
        <taxon>Cohcovirus</taxon>
        <taxon>Cohcovirus hiberniae</taxon>
    </lineage>
</organism>
<keyword evidence="3" id="KW-1185">Reference proteome</keyword>
<protein>
    <submittedName>
        <fullName evidence="2">Uncharacterized protein</fullName>
    </submittedName>
</protein>
<proteinExistence type="predicted"/>
<sequence length="210" mass="24046">MIYSSQRAQAIQKKDVAYLGAGIQDNVVLEAIRVDKSINGNNFIEFKFTAKDGKFMTHTEWEPSKGPNMTDEDLQKKCDNQFSRIDQILECYYPNKEDRVFTGESFKEFIEWVAEMLNKADRSTLLRIKVVYNNSGYTTLPKYAKYRFIEPMSIVDKNESVIVKLNIDNFEKPIIADVEQSNPNPLTSSSFVITDGTLDNTEDNPNGLPF</sequence>
<evidence type="ECO:0000313" key="2">
    <source>
        <dbReference type="EMBL" id="QOR58047.1"/>
    </source>
</evidence>
<feature type="region of interest" description="Disordered" evidence="1">
    <location>
        <begin position="189"/>
        <end position="210"/>
    </location>
</feature>
<evidence type="ECO:0000256" key="1">
    <source>
        <dbReference type="SAM" id="MobiDB-lite"/>
    </source>
</evidence>
<evidence type="ECO:0000313" key="3">
    <source>
        <dbReference type="Proteomes" id="UP000593838"/>
    </source>
</evidence>
<accession>A0A7M1RUE2</accession>
<dbReference type="Proteomes" id="UP000593838">
    <property type="component" value="Segment"/>
</dbReference>
<dbReference type="RefSeq" id="YP_010110205.1">
    <property type="nucleotide sequence ID" value="NC_055868.1"/>
</dbReference>